<keyword evidence="6 8" id="KW-0472">Membrane</keyword>
<accession>A0A9P1J472</accession>
<comment type="similarity">
    <text evidence="2 7">Belongs to the major facilitator superfamily. Sugar transporter (TC 2.A.1.1) family.</text>
</comment>
<evidence type="ECO:0000256" key="5">
    <source>
        <dbReference type="ARBA" id="ARBA00022989"/>
    </source>
</evidence>
<comment type="caution">
    <text evidence="10">The sequence shown here is derived from an EMBL/GenBank/DDBJ whole genome shotgun (WGS) entry which is preliminary data.</text>
</comment>
<feature type="transmembrane region" description="Helical" evidence="8">
    <location>
        <begin position="527"/>
        <end position="545"/>
    </location>
</feature>
<dbReference type="EMBL" id="CANHGI010000006">
    <property type="protein sequence ID" value="CAI5454664.1"/>
    <property type="molecule type" value="Genomic_DNA"/>
</dbReference>
<dbReference type="Proteomes" id="UP001152747">
    <property type="component" value="Unassembled WGS sequence"/>
</dbReference>
<evidence type="ECO:0000259" key="9">
    <source>
        <dbReference type="PROSITE" id="PS50850"/>
    </source>
</evidence>
<feature type="transmembrane region" description="Helical" evidence="8">
    <location>
        <begin position="346"/>
        <end position="369"/>
    </location>
</feature>
<evidence type="ECO:0000256" key="8">
    <source>
        <dbReference type="SAM" id="Phobius"/>
    </source>
</evidence>
<keyword evidence="3 7" id="KW-0813">Transport</keyword>
<keyword evidence="5 8" id="KW-1133">Transmembrane helix</keyword>
<reference evidence="10" key="1">
    <citation type="submission" date="2022-11" db="EMBL/GenBank/DDBJ databases">
        <authorList>
            <person name="Kikuchi T."/>
        </authorList>
    </citation>
    <scope>NUCLEOTIDE SEQUENCE</scope>
    <source>
        <strain evidence="10">PS1010</strain>
    </source>
</reference>
<feature type="transmembrane region" description="Helical" evidence="8">
    <location>
        <begin position="490"/>
        <end position="515"/>
    </location>
</feature>
<dbReference type="PROSITE" id="PS50850">
    <property type="entry name" value="MFS"/>
    <property type="match status" value="1"/>
</dbReference>
<feature type="transmembrane region" description="Helical" evidence="8">
    <location>
        <begin position="317"/>
        <end position="339"/>
    </location>
</feature>
<keyword evidence="11" id="KW-1185">Reference proteome</keyword>
<organism evidence="10 11">
    <name type="scientific">Caenorhabditis angaria</name>
    <dbReference type="NCBI Taxonomy" id="860376"/>
    <lineage>
        <taxon>Eukaryota</taxon>
        <taxon>Metazoa</taxon>
        <taxon>Ecdysozoa</taxon>
        <taxon>Nematoda</taxon>
        <taxon>Chromadorea</taxon>
        <taxon>Rhabditida</taxon>
        <taxon>Rhabditina</taxon>
        <taxon>Rhabditomorpha</taxon>
        <taxon>Rhabditoidea</taxon>
        <taxon>Rhabditidae</taxon>
        <taxon>Peloderinae</taxon>
        <taxon>Caenorhabditis</taxon>
    </lineage>
</organism>
<dbReference type="InterPro" id="IPR050814">
    <property type="entry name" value="Myo-inositol_Transporter"/>
</dbReference>
<feature type="transmembrane region" description="Helical" evidence="8">
    <location>
        <begin position="98"/>
        <end position="117"/>
    </location>
</feature>
<dbReference type="GO" id="GO:0016324">
    <property type="term" value="C:apical plasma membrane"/>
    <property type="evidence" value="ECO:0007669"/>
    <property type="project" value="TreeGrafter"/>
</dbReference>
<name>A0A9P1J472_9PELO</name>
<dbReference type="PROSITE" id="PS00216">
    <property type="entry name" value="SUGAR_TRANSPORT_1"/>
    <property type="match status" value="1"/>
</dbReference>
<feature type="transmembrane region" description="Helical" evidence="8">
    <location>
        <begin position="279"/>
        <end position="302"/>
    </location>
</feature>
<evidence type="ECO:0000313" key="11">
    <source>
        <dbReference type="Proteomes" id="UP001152747"/>
    </source>
</evidence>
<proteinExistence type="inferred from homology"/>
<dbReference type="OrthoDB" id="6339427at2759"/>
<dbReference type="PRINTS" id="PR00171">
    <property type="entry name" value="SUGRTRNSPORT"/>
</dbReference>
<keyword evidence="4 8" id="KW-0812">Transmembrane</keyword>
<evidence type="ECO:0000256" key="3">
    <source>
        <dbReference type="ARBA" id="ARBA00022448"/>
    </source>
</evidence>
<dbReference type="NCBIfam" id="TIGR00879">
    <property type="entry name" value="SP"/>
    <property type="match status" value="1"/>
</dbReference>
<feature type="transmembrane region" description="Helical" evidence="8">
    <location>
        <begin position="24"/>
        <end position="54"/>
    </location>
</feature>
<dbReference type="Gene3D" id="1.20.1250.20">
    <property type="entry name" value="MFS general substrate transporter like domains"/>
    <property type="match status" value="2"/>
</dbReference>
<evidence type="ECO:0000256" key="4">
    <source>
        <dbReference type="ARBA" id="ARBA00022692"/>
    </source>
</evidence>
<feature type="domain" description="Major facilitator superfamily (MFS) profile" evidence="9">
    <location>
        <begin position="29"/>
        <end position="549"/>
    </location>
</feature>
<gene>
    <name evidence="10" type="ORF">CAMP_LOCUS17301</name>
</gene>
<feature type="transmembrane region" description="Helical" evidence="8">
    <location>
        <begin position="66"/>
        <end position="86"/>
    </location>
</feature>
<dbReference type="AlphaFoldDB" id="A0A9P1J472"/>
<dbReference type="GO" id="GO:0005366">
    <property type="term" value="F:myo-inositol:proton symporter activity"/>
    <property type="evidence" value="ECO:0007669"/>
    <property type="project" value="TreeGrafter"/>
</dbReference>
<evidence type="ECO:0000256" key="2">
    <source>
        <dbReference type="ARBA" id="ARBA00010992"/>
    </source>
</evidence>
<evidence type="ECO:0000256" key="6">
    <source>
        <dbReference type="ARBA" id="ARBA00023136"/>
    </source>
</evidence>
<dbReference type="InterPro" id="IPR005829">
    <property type="entry name" value="Sugar_transporter_CS"/>
</dbReference>
<evidence type="ECO:0000256" key="7">
    <source>
        <dbReference type="RuleBase" id="RU003346"/>
    </source>
</evidence>
<dbReference type="Pfam" id="PF00083">
    <property type="entry name" value="Sugar_tr"/>
    <property type="match status" value="2"/>
</dbReference>
<dbReference type="PANTHER" id="PTHR48020:SF12">
    <property type="entry name" value="PROTON MYO-INOSITOL COTRANSPORTER"/>
    <property type="match status" value="1"/>
</dbReference>
<dbReference type="SUPFAM" id="SSF103473">
    <property type="entry name" value="MFS general substrate transporter"/>
    <property type="match status" value="1"/>
</dbReference>
<feature type="transmembrane region" description="Helical" evidence="8">
    <location>
        <begin position="187"/>
        <end position="209"/>
    </location>
</feature>
<dbReference type="InterPro" id="IPR020846">
    <property type="entry name" value="MFS_dom"/>
</dbReference>
<dbReference type="InterPro" id="IPR005828">
    <property type="entry name" value="MFS_sugar_transport-like"/>
</dbReference>
<dbReference type="PANTHER" id="PTHR48020">
    <property type="entry name" value="PROTON MYO-INOSITOL COTRANSPORTER"/>
    <property type="match status" value="1"/>
</dbReference>
<evidence type="ECO:0000256" key="1">
    <source>
        <dbReference type="ARBA" id="ARBA00004141"/>
    </source>
</evidence>
<dbReference type="InterPro" id="IPR036259">
    <property type="entry name" value="MFS_trans_sf"/>
</dbReference>
<protein>
    <recommendedName>
        <fullName evidence="9">Major facilitator superfamily (MFS) profile domain-containing protein</fullName>
    </recommendedName>
</protein>
<feature type="transmembrane region" description="Helical" evidence="8">
    <location>
        <begin position="156"/>
        <end position="181"/>
    </location>
</feature>
<evidence type="ECO:0000313" key="10">
    <source>
        <dbReference type="EMBL" id="CAI5454664.1"/>
    </source>
</evidence>
<comment type="subcellular location">
    <subcellularLocation>
        <location evidence="1">Membrane</location>
        <topology evidence="1">Multi-pass membrane protein</topology>
    </subcellularLocation>
</comment>
<feature type="transmembrane region" description="Helical" evidence="8">
    <location>
        <begin position="123"/>
        <end position="144"/>
    </location>
</feature>
<dbReference type="InterPro" id="IPR003663">
    <property type="entry name" value="Sugar/inositol_transpt"/>
</dbReference>
<sequence>MVQLNTVVPTSAFPRPKTTPQLGLYVYLIAFCAVIGGFLFGYDTGIVSSAMLYVPKNEDMKPMGKVWQEIIVSVTPGFAALGSLCAGPASDKWGRKKVILVSSFIFTLGGLLCGIAIEKYMLLVGRILLGCAIGISSTVVPMYVSESSPAHIRGQLLTGFQLMITFGLLAANILAGGFSYIDPTNLGWRLMMGFAAVPAAIQFVLFFCLPESPRWLYQNGQTEEAKNVLQKIYSNNNLWVTYEIGEIDALCKEEKVAMETTKDSSTLARILKTPHVRKALIIGCALQAFQQLSGINTIMYYTGKIIQASGIGDEHTVIWISVGISSVNFICTFIPMYLIDRVGRRVLLTVSVLGVAITLLLMASSFYAINIDSAPSISPAFPLQGFESNKCFGFSNCDFCVTDEACGFCQPVGVEKGYCLPVNNDNSLSKIGPCMNSTETMLAKYVWSPDVCKSRFTFLPIVLMVVYLSFFSSGYAPLPWVMNAEFYPLWARSTCVSIATAVNWLFNLAISLTFLSLTEAATKHGTFLIYAIVTFIALLFVSFCIPETRNYSIEEVEVLFMSRKKREEQAEHLKDIIQFKPPIDSTLQF</sequence>
<feature type="transmembrane region" description="Helical" evidence="8">
    <location>
        <begin position="456"/>
        <end position="478"/>
    </location>
</feature>